<name>A0ABT2PYN9_9MOLU</name>
<dbReference type="GO" id="GO:0000428">
    <property type="term" value="C:DNA-directed RNA polymerase complex"/>
    <property type="evidence" value="ECO:0007669"/>
    <property type="project" value="UniProtKB-KW"/>
</dbReference>
<dbReference type="RefSeq" id="WP_262096920.1">
    <property type="nucleotide sequence ID" value="NZ_JAOEGN010000018.1"/>
</dbReference>
<keyword evidence="10" id="KW-1185">Reference proteome</keyword>
<dbReference type="InterPro" id="IPR038087">
    <property type="entry name" value="RNAP_delta_N_dom_sf"/>
</dbReference>
<feature type="domain" description="HTH HARE-type" evidence="8">
    <location>
        <begin position="9"/>
        <end position="74"/>
    </location>
</feature>
<dbReference type="InterPro" id="IPR007759">
    <property type="entry name" value="Asxl_HARE-HTH"/>
</dbReference>
<gene>
    <name evidence="9" type="primary">rpoE</name>
    <name evidence="9" type="ORF">N7603_08005</name>
</gene>
<evidence type="ECO:0000259" key="8">
    <source>
        <dbReference type="PROSITE" id="PS51913"/>
    </source>
</evidence>
<dbReference type="GO" id="GO:0003899">
    <property type="term" value="F:DNA-directed RNA polymerase activity"/>
    <property type="evidence" value="ECO:0007669"/>
    <property type="project" value="UniProtKB-EC"/>
</dbReference>
<evidence type="ECO:0000256" key="3">
    <source>
        <dbReference type="ARBA" id="ARBA00022679"/>
    </source>
</evidence>
<evidence type="ECO:0000256" key="7">
    <source>
        <dbReference type="SAM" id="MobiDB-lite"/>
    </source>
</evidence>
<evidence type="ECO:0000256" key="6">
    <source>
        <dbReference type="ARBA" id="ARBA00031937"/>
    </source>
</evidence>
<dbReference type="Gene3D" id="1.10.10.1250">
    <property type="entry name" value="RNA polymerase, subunit delta, N-terminal domain"/>
    <property type="match status" value="1"/>
</dbReference>
<evidence type="ECO:0000256" key="4">
    <source>
        <dbReference type="ARBA" id="ARBA00022695"/>
    </source>
</evidence>
<keyword evidence="4 9" id="KW-0548">Nucleotidyltransferase</keyword>
<proteinExistence type="inferred from homology"/>
<comment type="caution">
    <text evidence="9">The sequence shown here is derived from an EMBL/GenBank/DDBJ whole genome shotgun (WGS) entry which is preliminary data.</text>
</comment>
<evidence type="ECO:0000256" key="2">
    <source>
        <dbReference type="ARBA" id="ARBA00022478"/>
    </source>
</evidence>
<protein>
    <recommendedName>
        <fullName evidence="6">RNAP delta factor</fullName>
    </recommendedName>
</protein>
<dbReference type="PROSITE" id="PS51913">
    <property type="entry name" value="HTH_HARE"/>
    <property type="match status" value="1"/>
</dbReference>
<keyword evidence="2 9" id="KW-0240">DNA-directed RNA polymerase</keyword>
<evidence type="ECO:0000313" key="10">
    <source>
        <dbReference type="Proteomes" id="UP001209076"/>
    </source>
</evidence>
<dbReference type="EMBL" id="JAOEGN010000018">
    <property type="protein sequence ID" value="MCU0105601.1"/>
    <property type="molecule type" value="Genomic_DNA"/>
</dbReference>
<accession>A0ABT2PYN9</accession>
<keyword evidence="3 9" id="KW-0808">Transferase</keyword>
<organism evidence="9 10">
    <name type="scientific">Paracholeplasma vituli</name>
    <dbReference type="NCBI Taxonomy" id="69473"/>
    <lineage>
        <taxon>Bacteria</taxon>
        <taxon>Bacillati</taxon>
        <taxon>Mycoplasmatota</taxon>
        <taxon>Mollicutes</taxon>
        <taxon>Acholeplasmatales</taxon>
        <taxon>Acholeplasmataceae</taxon>
        <taxon>Paracholeplasma</taxon>
    </lineage>
</organism>
<comment type="similarity">
    <text evidence="1">Belongs to the RpoE family.</text>
</comment>
<keyword evidence="5" id="KW-0804">Transcription</keyword>
<sequence length="176" mass="20803">MAKQTYVNKSMVEIAEEILRSEGKKNIYDLLETVATLKDVSKEDTEKLTQLYIDMTLSAKFVFCGNDEWDLKENNLELWDKDGSYFNTADEVVEEEEDDTLTVDDYYIPEEDDLELKDEEDEEDEDEEDGILPDEEEDNLLLEEDDDLIIEEEDDVDFDDDDYNEIMDDYEDMYDK</sequence>
<dbReference type="NCBIfam" id="TIGR04567">
    <property type="entry name" value="RNAP_delt_lowGC"/>
    <property type="match status" value="1"/>
</dbReference>
<dbReference type="InterPro" id="IPR029757">
    <property type="entry name" value="RpoE"/>
</dbReference>
<evidence type="ECO:0000256" key="5">
    <source>
        <dbReference type="ARBA" id="ARBA00023163"/>
    </source>
</evidence>
<reference evidence="10" key="1">
    <citation type="submission" date="2023-07" db="EMBL/GenBank/DDBJ databases">
        <title>Novel Mycoplasma species identified in domestic and wild animals.</title>
        <authorList>
            <person name="Volokhov D.V."/>
            <person name="Furtak V.A."/>
            <person name="Zagorodnyaya T.A."/>
        </authorList>
    </citation>
    <scope>NUCLEOTIDE SEQUENCE [LARGE SCALE GENOMIC DNA]</scope>
    <source>
        <strain evidence="10">92-19</strain>
    </source>
</reference>
<evidence type="ECO:0000313" key="9">
    <source>
        <dbReference type="EMBL" id="MCU0105601.1"/>
    </source>
</evidence>
<dbReference type="Proteomes" id="UP001209076">
    <property type="component" value="Unassembled WGS sequence"/>
</dbReference>
<feature type="region of interest" description="Disordered" evidence="7">
    <location>
        <begin position="91"/>
        <end position="176"/>
    </location>
</feature>
<evidence type="ECO:0000256" key="1">
    <source>
        <dbReference type="ARBA" id="ARBA00009828"/>
    </source>
</evidence>